<dbReference type="EMBL" id="JBBPBK010000003">
    <property type="protein sequence ID" value="KAK9288866.1"/>
    <property type="molecule type" value="Genomic_DNA"/>
</dbReference>
<feature type="compositionally biased region" description="Acidic residues" evidence="1">
    <location>
        <begin position="192"/>
        <end position="216"/>
    </location>
</feature>
<feature type="compositionally biased region" description="Low complexity" evidence="1">
    <location>
        <begin position="217"/>
        <end position="226"/>
    </location>
</feature>
<sequence length="226" mass="24951">MESRTLDINVMYAKDLENVRHFKFQEMVVYVVVSISGDSQPEQKTPVDRGGGNNPSWNRHMQFIINESSAQQDRLTLVFKLQCERGHGDKDVGEVRVPVKELITTVGASKEVRRGVTTPSRTMQGELNFSYKLGEINDKAILPPNPRPRPLPESRFRRVRRAAHEALESTATAVGLGITIAALRNRGKENEPEVDTEADAEPEAEPEADAEPDAEAEVGAGADAGY</sequence>
<evidence type="ECO:0000313" key="3">
    <source>
        <dbReference type="EMBL" id="KAK9288866.1"/>
    </source>
</evidence>
<dbReference type="InterPro" id="IPR044750">
    <property type="entry name" value="C2_SRC2/BAP"/>
</dbReference>
<evidence type="ECO:0000256" key="1">
    <source>
        <dbReference type="SAM" id="MobiDB-lite"/>
    </source>
</evidence>
<accession>A0AAP0X3N0</accession>
<dbReference type="SMART" id="SM00239">
    <property type="entry name" value="C2"/>
    <property type="match status" value="1"/>
</dbReference>
<dbReference type="PANTHER" id="PTHR32246:SF173">
    <property type="entry name" value="C2 DOMAIN-CONTAINING PROTEIN"/>
    <property type="match status" value="1"/>
</dbReference>
<name>A0AAP0X3N0_LIQFO</name>
<dbReference type="AlphaFoldDB" id="A0AAP0X3N0"/>
<organism evidence="3 4">
    <name type="scientific">Liquidambar formosana</name>
    <name type="common">Formosan gum</name>
    <dbReference type="NCBI Taxonomy" id="63359"/>
    <lineage>
        <taxon>Eukaryota</taxon>
        <taxon>Viridiplantae</taxon>
        <taxon>Streptophyta</taxon>
        <taxon>Embryophyta</taxon>
        <taxon>Tracheophyta</taxon>
        <taxon>Spermatophyta</taxon>
        <taxon>Magnoliopsida</taxon>
        <taxon>eudicotyledons</taxon>
        <taxon>Gunneridae</taxon>
        <taxon>Pentapetalae</taxon>
        <taxon>Saxifragales</taxon>
        <taxon>Altingiaceae</taxon>
        <taxon>Liquidambar</taxon>
    </lineage>
</organism>
<dbReference type="PROSITE" id="PS50004">
    <property type="entry name" value="C2"/>
    <property type="match status" value="1"/>
</dbReference>
<evidence type="ECO:0000259" key="2">
    <source>
        <dbReference type="PROSITE" id="PS50004"/>
    </source>
</evidence>
<gene>
    <name evidence="3" type="ORF">L1049_017332</name>
</gene>
<dbReference type="GO" id="GO:0006952">
    <property type="term" value="P:defense response"/>
    <property type="evidence" value="ECO:0007669"/>
    <property type="project" value="InterPro"/>
</dbReference>
<comment type="caution">
    <text evidence="3">The sequence shown here is derived from an EMBL/GenBank/DDBJ whole genome shotgun (WGS) entry which is preliminary data.</text>
</comment>
<dbReference type="Gene3D" id="2.60.40.150">
    <property type="entry name" value="C2 domain"/>
    <property type="match status" value="1"/>
</dbReference>
<feature type="domain" description="C2" evidence="2">
    <location>
        <begin position="1"/>
        <end position="112"/>
    </location>
</feature>
<dbReference type="InterPro" id="IPR035892">
    <property type="entry name" value="C2_domain_sf"/>
</dbReference>
<feature type="region of interest" description="Disordered" evidence="1">
    <location>
        <begin position="184"/>
        <end position="226"/>
    </location>
</feature>
<protein>
    <recommendedName>
        <fullName evidence="2">C2 domain-containing protein</fullName>
    </recommendedName>
</protein>
<keyword evidence="4" id="KW-1185">Reference proteome</keyword>
<dbReference type="Proteomes" id="UP001415857">
    <property type="component" value="Unassembled WGS sequence"/>
</dbReference>
<dbReference type="Pfam" id="PF00168">
    <property type="entry name" value="C2"/>
    <property type="match status" value="1"/>
</dbReference>
<reference evidence="3 4" key="1">
    <citation type="journal article" date="2024" name="Plant J.">
        <title>Genome sequences and population genomics reveal climatic adaptation and genomic divergence between two closely related sweetgum species.</title>
        <authorList>
            <person name="Xu W.Q."/>
            <person name="Ren C.Q."/>
            <person name="Zhang X.Y."/>
            <person name="Comes H.P."/>
            <person name="Liu X.H."/>
            <person name="Li Y.G."/>
            <person name="Kettle C.J."/>
            <person name="Jalonen R."/>
            <person name="Gaisberger H."/>
            <person name="Ma Y.Z."/>
            <person name="Qiu Y.X."/>
        </authorList>
    </citation>
    <scope>NUCLEOTIDE SEQUENCE [LARGE SCALE GENOMIC DNA]</scope>
    <source>
        <strain evidence="3">Hangzhou</strain>
    </source>
</reference>
<dbReference type="InterPro" id="IPR000008">
    <property type="entry name" value="C2_dom"/>
</dbReference>
<evidence type="ECO:0000313" key="4">
    <source>
        <dbReference type="Proteomes" id="UP001415857"/>
    </source>
</evidence>
<dbReference type="PANTHER" id="PTHR32246">
    <property type="entry name" value="INGRESSION PROTEIN FIC1"/>
    <property type="match status" value="1"/>
</dbReference>
<proteinExistence type="predicted"/>
<dbReference type="SUPFAM" id="SSF49562">
    <property type="entry name" value="C2 domain (Calcium/lipid-binding domain, CaLB)"/>
    <property type="match status" value="1"/>
</dbReference>
<dbReference type="CDD" id="cd04051">
    <property type="entry name" value="C2_SRC2_like"/>
    <property type="match status" value="1"/>
</dbReference>